<evidence type="ECO:0000313" key="2">
    <source>
        <dbReference type="EMBL" id="KAK3261556.1"/>
    </source>
</evidence>
<dbReference type="Proteomes" id="UP001190700">
    <property type="component" value="Unassembled WGS sequence"/>
</dbReference>
<proteinExistence type="predicted"/>
<gene>
    <name evidence="2" type="ORF">CYMTET_29532</name>
</gene>
<organism evidence="2 3">
    <name type="scientific">Cymbomonas tetramitiformis</name>
    <dbReference type="NCBI Taxonomy" id="36881"/>
    <lineage>
        <taxon>Eukaryota</taxon>
        <taxon>Viridiplantae</taxon>
        <taxon>Chlorophyta</taxon>
        <taxon>Pyramimonadophyceae</taxon>
        <taxon>Pyramimonadales</taxon>
        <taxon>Pyramimonadaceae</taxon>
        <taxon>Cymbomonas</taxon>
    </lineage>
</organism>
<evidence type="ECO:0000313" key="3">
    <source>
        <dbReference type="Proteomes" id="UP001190700"/>
    </source>
</evidence>
<comment type="caution">
    <text evidence="2">The sequence shown here is derived from an EMBL/GenBank/DDBJ whole genome shotgun (WGS) entry which is preliminary data.</text>
</comment>
<accession>A0AAE0KUU2</accession>
<protein>
    <submittedName>
        <fullName evidence="2">Uncharacterized protein</fullName>
    </submittedName>
</protein>
<evidence type="ECO:0000256" key="1">
    <source>
        <dbReference type="SAM" id="MobiDB-lite"/>
    </source>
</evidence>
<feature type="region of interest" description="Disordered" evidence="1">
    <location>
        <begin position="155"/>
        <end position="181"/>
    </location>
</feature>
<keyword evidence="3" id="KW-1185">Reference proteome</keyword>
<name>A0AAE0KUU2_9CHLO</name>
<dbReference type="AlphaFoldDB" id="A0AAE0KUU2"/>
<feature type="compositionally biased region" description="Basic and acidic residues" evidence="1">
    <location>
        <begin position="155"/>
        <end position="168"/>
    </location>
</feature>
<sequence length="638" mass="70663">MSYEILNDSPSKLGSFPDEIINKTTGSVAVQKELAKVSVPTEQRSKEVVLESVRRPTYNEISEKSSKWVTKDVLATIRGLRSPADISAEDANQQRNVRAYNTAPCLTPSAVQIEVSEDSTVEATPIGLTEAFCERIFHGKGGQAVSNLRRLERSTSTHILPERGRSDAVSETPTPSSRRRARHRMSYQSEVDHHQHILGRLVPALERVIETRNRYKELGRYLLFVAFYIAVLMHQCEEDTAQAMVSSLEQALVPEDVVMDNEDDVIQWLDKTVANIWKTPVCGNGLCEKPYERPFFGRFGCKSDCGTELEQQSIVVEIKVDVSRTPQPSVTPLDLLQRISWNLCLREVSRTEVGLGDLCWYPSEQKLKGFTFTLIEQFHVPPGDWFIRIKNDYYKLTFGRVYYVSDLQEMPVSPLWTACPVDAWEESRRHSRRRNILIAEEPHGTAMLDATSTSWYRRKLQTDSSGISLTFDNDVVGQCPIGWTCNSTASVQSSAAYIDGATEGQFLHVGDGTETSMANSTPFTMPSGISYVKLQRGGGADGPSSGFHVMRSSDNTVYCSATNGRNSNGLSNDYCTGLGSYAGEAAYMCVVNTKSSGSWNHVFIDTIQFMSSSGSELAVAALTSAPTHVPTAGMRGTS</sequence>
<dbReference type="EMBL" id="LGRX02016818">
    <property type="protein sequence ID" value="KAK3261556.1"/>
    <property type="molecule type" value="Genomic_DNA"/>
</dbReference>
<reference evidence="2 3" key="1">
    <citation type="journal article" date="2015" name="Genome Biol. Evol.">
        <title>Comparative Genomics of a Bacterivorous Green Alga Reveals Evolutionary Causalities and Consequences of Phago-Mixotrophic Mode of Nutrition.</title>
        <authorList>
            <person name="Burns J.A."/>
            <person name="Paasch A."/>
            <person name="Narechania A."/>
            <person name="Kim E."/>
        </authorList>
    </citation>
    <scope>NUCLEOTIDE SEQUENCE [LARGE SCALE GENOMIC DNA]</scope>
    <source>
        <strain evidence="2 3">PLY_AMNH</strain>
    </source>
</reference>